<sequence>MRLLSVFFLLFQGVQGTALIEVEGYMGENITLPSSADPSWTLTRIDWSIFPNNTWIATYDNNVTNVDRRPEYKGRLTLHKYSGNLTIRNLRPSDAMKYTVDLVNDAKSNEVNHISLKVKQHLQQPTITKIQSTATKTGCFLVLNCSSQYPDVALSWDVKPSYLHGSKISQSGASELIAFFQTLDPLNVTCTVRKNMENASRPWISKCDSPDNPPTPGDGFGRGFFWGFFTGLLLVVIGCLLYKYRENICKALQQFRDKHLSGKD</sequence>
<dbReference type="InterPro" id="IPR007110">
    <property type="entry name" value="Ig-like_dom"/>
</dbReference>
<proteinExistence type="predicted"/>
<evidence type="ECO:0000256" key="5">
    <source>
        <dbReference type="SAM" id="Phobius"/>
    </source>
</evidence>
<dbReference type="PROSITE" id="PS50835">
    <property type="entry name" value="IG_LIKE"/>
    <property type="match status" value="1"/>
</dbReference>
<dbReference type="Gene3D" id="2.60.40.10">
    <property type="entry name" value="Immunoglobulins"/>
    <property type="match status" value="2"/>
</dbReference>
<accession>A0A3Q2PAW8</accession>
<name>A0A3Q2PAW8_FUNHE</name>
<reference evidence="8" key="1">
    <citation type="submission" date="2025-08" db="UniProtKB">
        <authorList>
            <consortium name="Ensembl"/>
        </authorList>
    </citation>
    <scope>IDENTIFICATION</scope>
</reference>
<dbReference type="InterPro" id="IPR036179">
    <property type="entry name" value="Ig-like_dom_sf"/>
</dbReference>
<feature type="domain" description="Ig-like" evidence="7">
    <location>
        <begin position="125"/>
        <end position="200"/>
    </location>
</feature>
<feature type="chain" id="PRO_5018687461" description="Ig-like domain-containing protein" evidence="6">
    <location>
        <begin position="17"/>
        <end position="264"/>
    </location>
</feature>
<protein>
    <recommendedName>
        <fullName evidence="7">Ig-like domain-containing protein</fullName>
    </recommendedName>
</protein>
<evidence type="ECO:0000256" key="6">
    <source>
        <dbReference type="SAM" id="SignalP"/>
    </source>
</evidence>
<keyword evidence="3 5" id="KW-0472">Membrane</keyword>
<reference evidence="8" key="2">
    <citation type="submission" date="2025-09" db="UniProtKB">
        <authorList>
            <consortium name="Ensembl"/>
        </authorList>
    </citation>
    <scope>IDENTIFICATION</scope>
</reference>
<feature type="signal peptide" evidence="6">
    <location>
        <begin position="1"/>
        <end position="16"/>
    </location>
</feature>
<evidence type="ECO:0000256" key="2">
    <source>
        <dbReference type="ARBA" id="ARBA00022729"/>
    </source>
</evidence>
<dbReference type="PANTHER" id="PTHR12080">
    <property type="entry name" value="SIGNALING LYMPHOCYTIC ACTIVATION MOLECULE"/>
    <property type="match status" value="1"/>
</dbReference>
<evidence type="ECO:0000313" key="9">
    <source>
        <dbReference type="Proteomes" id="UP000265000"/>
    </source>
</evidence>
<dbReference type="PANTHER" id="PTHR12080:SF59">
    <property type="entry name" value="HEPATIC AND GLIAL CELL ADHESION MOLECULE"/>
    <property type="match status" value="1"/>
</dbReference>
<dbReference type="STRING" id="8078.ENSFHEP00000009547"/>
<keyword evidence="2 6" id="KW-0732">Signal</keyword>
<dbReference type="InterPro" id="IPR015631">
    <property type="entry name" value="CD2/SLAM_rcpt"/>
</dbReference>
<dbReference type="AlphaFoldDB" id="A0A3Q2PAW8"/>
<dbReference type="Proteomes" id="UP000265000">
    <property type="component" value="Unplaced"/>
</dbReference>
<keyword evidence="5" id="KW-1133">Transmembrane helix</keyword>
<keyword evidence="4" id="KW-0325">Glycoprotein</keyword>
<feature type="transmembrane region" description="Helical" evidence="5">
    <location>
        <begin position="223"/>
        <end position="242"/>
    </location>
</feature>
<dbReference type="GeneTree" id="ENSGT00940000172777"/>
<dbReference type="InterPro" id="IPR003599">
    <property type="entry name" value="Ig_sub"/>
</dbReference>
<dbReference type="Ensembl" id="ENSFHET00000000307.1">
    <property type="protein sequence ID" value="ENSFHEP00000009547.1"/>
    <property type="gene ID" value="ENSFHEG00000010782.1"/>
</dbReference>
<organism evidence="8 9">
    <name type="scientific">Fundulus heteroclitus</name>
    <name type="common">Killifish</name>
    <name type="synonym">Mummichog</name>
    <dbReference type="NCBI Taxonomy" id="8078"/>
    <lineage>
        <taxon>Eukaryota</taxon>
        <taxon>Metazoa</taxon>
        <taxon>Chordata</taxon>
        <taxon>Craniata</taxon>
        <taxon>Vertebrata</taxon>
        <taxon>Euteleostomi</taxon>
        <taxon>Actinopterygii</taxon>
        <taxon>Neopterygii</taxon>
        <taxon>Teleostei</taxon>
        <taxon>Neoteleostei</taxon>
        <taxon>Acanthomorphata</taxon>
        <taxon>Ovalentaria</taxon>
        <taxon>Atherinomorphae</taxon>
        <taxon>Cyprinodontiformes</taxon>
        <taxon>Fundulidae</taxon>
        <taxon>Fundulus</taxon>
    </lineage>
</organism>
<evidence type="ECO:0000256" key="1">
    <source>
        <dbReference type="ARBA" id="ARBA00004370"/>
    </source>
</evidence>
<evidence type="ECO:0000256" key="4">
    <source>
        <dbReference type="ARBA" id="ARBA00023180"/>
    </source>
</evidence>
<keyword evidence="9" id="KW-1185">Reference proteome</keyword>
<evidence type="ECO:0000256" key="3">
    <source>
        <dbReference type="ARBA" id="ARBA00023136"/>
    </source>
</evidence>
<dbReference type="InterPro" id="IPR013106">
    <property type="entry name" value="Ig_V-set"/>
</dbReference>
<dbReference type="GO" id="GO:0005911">
    <property type="term" value="C:cell-cell junction"/>
    <property type="evidence" value="ECO:0007669"/>
    <property type="project" value="TreeGrafter"/>
</dbReference>
<dbReference type="GO" id="GO:0016020">
    <property type="term" value="C:membrane"/>
    <property type="evidence" value="ECO:0007669"/>
    <property type="project" value="UniProtKB-SubCell"/>
</dbReference>
<keyword evidence="5" id="KW-0812">Transmembrane</keyword>
<dbReference type="Pfam" id="PF07686">
    <property type="entry name" value="V-set"/>
    <property type="match status" value="1"/>
</dbReference>
<dbReference type="SUPFAM" id="SSF48726">
    <property type="entry name" value="Immunoglobulin"/>
    <property type="match status" value="1"/>
</dbReference>
<comment type="subcellular location">
    <subcellularLocation>
        <location evidence="1">Membrane</location>
    </subcellularLocation>
</comment>
<evidence type="ECO:0000313" key="8">
    <source>
        <dbReference type="Ensembl" id="ENSFHEP00000009547.1"/>
    </source>
</evidence>
<dbReference type="InterPro" id="IPR013783">
    <property type="entry name" value="Ig-like_fold"/>
</dbReference>
<evidence type="ECO:0000259" key="7">
    <source>
        <dbReference type="PROSITE" id="PS50835"/>
    </source>
</evidence>
<dbReference type="SMART" id="SM00409">
    <property type="entry name" value="IG"/>
    <property type="match status" value="1"/>
</dbReference>